<evidence type="ECO:0000256" key="4">
    <source>
        <dbReference type="PROSITE-ProRule" id="PRU00221"/>
    </source>
</evidence>
<evidence type="ECO:0000256" key="1">
    <source>
        <dbReference type="ARBA" id="ARBA00022574"/>
    </source>
</evidence>
<dbReference type="PANTHER" id="PTHR19920:SF0">
    <property type="entry name" value="CYTOSOLIC IRON-SULFUR PROTEIN ASSEMBLY PROTEIN CIAO1-RELATED"/>
    <property type="match status" value="1"/>
</dbReference>
<dbReference type="InterPro" id="IPR036322">
    <property type="entry name" value="WD40_repeat_dom_sf"/>
</dbReference>
<feature type="repeat" description="WD" evidence="4">
    <location>
        <begin position="8"/>
        <end position="49"/>
    </location>
</feature>
<dbReference type="InterPro" id="IPR020472">
    <property type="entry name" value="WD40_PAC1"/>
</dbReference>
<sequence>MIQKLHTLLGHTDKVWSVSLHRTLPLVATVSSDKQCRVYDLGSGQLVTVLDDTHKRSICSVAWKPTSALELPALAMGSFDATVSIWGREDHEDTGDDWNLLAIIEGHENEVKGVCWNKDGYLLASCSRDKSIWIWETDESNDEFECISVLQEHSQDVKHVTWHGAEDLLASLSYDDTVRIWREDDDDWSCVAVLNGHTGTVWCSDFEIQTSQTARLESEANGEANGEANTNGVGRETRLVSCSDDTTVRVWNRVAISSSSAFRTNEQWEQQSILPQIHTRAVYSVSWSPYSPRIASTGSDGKLAVYRESAAGWVVELVQELAHGIYEVNSVAWGRLGELEILVTGGDDGNVHVWSVSN</sequence>
<dbReference type="GO" id="GO:0016226">
    <property type="term" value="P:iron-sulfur cluster assembly"/>
    <property type="evidence" value="ECO:0007669"/>
    <property type="project" value="UniProtKB-UniRule"/>
</dbReference>
<name>A0A1E3QV57_9ASCO</name>
<dbReference type="Proteomes" id="UP000094336">
    <property type="component" value="Unassembled WGS sequence"/>
</dbReference>
<keyword evidence="2" id="KW-0677">Repeat</keyword>
<dbReference type="PROSITE" id="PS50294">
    <property type="entry name" value="WD_REPEATS_REGION"/>
    <property type="match status" value="3"/>
</dbReference>
<organism evidence="5 6">
    <name type="scientific">Babjeviella inositovora NRRL Y-12698</name>
    <dbReference type="NCBI Taxonomy" id="984486"/>
    <lineage>
        <taxon>Eukaryota</taxon>
        <taxon>Fungi</taxon>
        <taxon>Dikarya</taxon>
        <taxon>Ascomycota</taxon>
        <taxon>Saccharomycotina</taxon>
        <taxon>Pichiomycetes</taxon>
        <taxon>Serinales incertae sedis</taxon>
        <taxon>Babjeviella</taxon>
    </lineage>
</organism>
<dbReference type="InterPro" id="IPR001680">
    <property type="entry name" value="WD40_rpt"/>
</dbReference>
<feature type="repeat" description="WD" evidence="4">
    <location>
        <begin position="150"/>
        <end position="181"/>
    </location>
</feature>
<dbReference type="SMART" id="SM00320">
    <property type="entry name" value="WD40"/>
    <property type="match status" value="7"/>
</dbReference>
<dbReference type="STRING" id="984486.A0A1E3QV57"/>
<dbReference type="PRINTS" id="PR00320">
    <property type="entry name" value="GPROTEINBRPT"/>
</dbReference>
<dbReference type="InterPro" id="IPR028608">
    <property type="entry name" value="CIAO1/Cia1"/>
</dbReference>
<comment type="function">
    <text evidence="3">Essential component of the cytosolic iron-sulfur (Fe/S) protein assembly machinery. Required for the maturation of extramitochondrial Fe/S proteins.</text>
</comment>
<dbReference type="GeneID" id="30145751"/>
<dbReference type="GO" id="GO:0005829">
    <property type="term" value="C:cytosol"/>
    <property type="evidence" value="ECO:0007669"/>
    <property type="project" value="EnsemblFungi"/>
</dbReference>
<keyword evidence="1 4" id="KW-0853">WD repeat</keyword>
<dbReference type="GO" id="GO:0005634">
    <property type="term" value="C:nucleus"/>
    <property type="evidence" value="ECO:0007669"/>
    <property type="project" value="EnsemblFungi"/>
</dbReference>
<keyword evidence="6" id="KW-1185">Reference proteome</keyword>
<dbReference type="RefSeq" id="XP_018986868.1">
    <property type="nucleotide sequence ID" value="XM_019127898.1"/>
</dbReference>
<dbReference type="InterPro" id="IPR015943">
    <property type="entry name" value="WD40/YVTN_repeat-like_dom_sf"/>
</dbReference>
<reference evidence="6" key="1">
    <citation type="submission" date="2016-05" db="EMBL/GenBank/DDBJ databases">
        <title>Comparative genomics of biotechnologically important yeasts.</title>
        <authorList>
            <consortium name="DOE Joint Genome Institute"/>
            <person name="Riley R."/>
            <person name="Haridas S."/>
            <person name="Wolfe K.H."/>
            <person name="Lopes M.R."/>
            <person name="Hittinger C.T."/>
            <person name="Goker M."/>
            <person name="Salamov A."/>
            <person name="Wisecaver J."/>
            <person name="Long T.M."/>
            <person name="Aerts A.L."/>
            <person name="Barry K."/>
            <person name="Choi C."/>
            <person name="Clum A."/>
            <person name="Coughlan A.Y."/>
            <person name="Deshpande S."/>
            <person name="Douglass A.P."/>
            <person name="Hanson S.J."/>
            <person name="Klenk H.-P."/>
            <person name="Labutti K."/>
            <person name="Lapidus A."/>
            <person name="Lindquist E."/>
            <person name="Lipzen A."/>
            <person name="Meier-Kolthoff J.P."/>
            <person name="Ohm R.A."/>
            <person name="Otillar R.P."/>
            <person name="Pangilinan J."/>
            <person name="Peng Y."/>
            <person name="Rokas A."/>
            <person name="Rosa C.A."/>
            <person name="Scheuner C."/>
            <person name="Sibirny A.A."/>
            <person name="Slot J.C."/>
            <person name="Stielow J.B."/>
            <person name="Sun H."/>
            <person name="Kurtzman C.P."/>
            <person name="Blackwell M."/>
            <person name="Grigoriev I.V."/>
            <person name="Jeffries T.W."/>
        </authorList>
    </citation>
    <scope>NUCLEOTIDE SEQUENCE [LARGE SCALE GENOMIC DNA]</scope>
    <source>
        <strain evidence="6">NRRL Y-12698</strain>
    </source>
</reference>
<dbReference type="SUPFAM" id="SSF50978">
    <property type="entry name" value="WD40 repeat-like"/>
    <property type="match status" value="1"/>
</dbReference>
<dbReference type="Pfam" id="PF00400">
    <property type="entry name" value="WD40"/>
    <property type="match status" value="7"/>
</dbReference>
<comment type="similarity">
    <text evidence="3">Belongs to the WD repeat CIA1 family.</text>
</comment>
<evidence type="ECO:0000313" key="5">
    <source>
        <dbReference type="EMBL" id="ODQ81540.1"/>
    </source>
</evidence>
<accession>A0A1E3QV57</accession>
<proteinExistence type="inferred from homology"/>
<dbReference type="PANTHER" id="PTHR19920">
    <property type="entry name" value="WD40 PROTEIN CIAO1"/>
    <property type="match status" value="1"/>
</dbReference>
<dbReference type="GO" id="GO:0097361">
    <property type="term" value="C:cytosolic [4Fe-4S] assembly targeting complex"/>
    <property type="evidence" value="ECO:0007669"/>
    <property type="project" value="EnsemblFungi"/>
</dbReference>
<gene>
    <name evidence="3" type="primary">CIA1</name>
    <name evidence="5" type="ORF">BABINDRAFT_159816</name>
</gene>
<dbReference type="HAMAP" id="MF_03037">
    <property type="entry name" value="ciao1"/>
    <property type="match status" value="1"/>
</dbReference>
<evidence type="ECO:0000313" key="6">
    <source>
        <dbReference type="Proteomes" id="UP000094336"/>
    </source>
</evidence>
<dbReference type="OrthoDB" id="284782at2759"/>
<feature type="repeat" description="WD" evidence="4">
    <location>
        <begin position="104"/>
        <end position="145"/>
    </location>
</feature>
<feature type="repeat" description="WD" evidence="4">
    <location>
        <begin position="342"/>
        <end position="358"/>
    </location>
</feature>
<evidence type="ECO:0000256" key="2">
    <source>
        <dbReference type="ARBA" id="ARBA00022737"/>
    </source>
</evidence>
<protein>
    <recommendedName>
        <fullName evidence="3">Probable cytosolic iron-sulfur protein assembly protein 1</fullName>
    </recommendedName>
</protein>
<dbReference type="CDD" id="cd00200">
    <property type="entry name" value="WD40"/>
    <property type="match status" value="1"/>
</dbReference>
<dbReference type="PROSITE" id="PS50082">
    <property type="entry name" value="WD_REPEATS_2"/>
    <property type="match status" value="4"/>
</dbReference>
<evidence type="ECO:0000256" key="3">
    <source>
        <dbReference type="HAMAP-Rule" id="MF_03037"/>
    </source>
</evidence>
<dbReference type="AlphaFoldDB" id="A0A1E3QV57"/>
<dbReference type="EMBL" id="KV454427">
    <property type="protein sequence ID" value="ODQ81540.1"/>
    <property type="molecule type" value="Genomic_DNA"/>
</dbReference>
<dbReference type="GO" id="GO:0002098">
    <property type="term" value="P:tRNA wobble uridine modification"/>
    <property type="evidence" value="ECO:0007669"/>
    <property type="project" value="EnsemblFungi"/>
</dbReference>
<dbReference type="Gene3D" id="2.130.10.10">
    <property type="entry name" value="YVTN repeat-like/Quinoprotein amine dehydrogenase"/>
    <property type="match status" value="1"/>
</dbReference>